<keyword evidence="8" id="KW-0804">Transcription</keyword>
<dbReference type="Pfam" id="PF01896">
    <property type="entry name" value="DNA_primase_S"/>
    <property type="match status" value="1"/>
</dbReference>
<name>A0ABY6LNY7_9ARAC</name>
<proteinExistence type="inferred from homology"/>
<evidence type="ECO:0000256" key="6">
    <source>
        <dbReference type="ARBA" id="ARBA00022705"/>
    </source>
</evidence>
<evidence type="ECO:0000256" key="7">
    <source>
        <dbReference type="ARBA" id="ARBA00022723"/>
    </source>
</evidence>
<evidence type="ECO:0000313" key="10">
    <source>
        <dbReference type="EMBL" id="UYV82919.1"/>
    </source>
</evidence>
<comment type="similarity">
    <text evidence="1 9">Belongs to the eukaryotic-type primase small subunit family.</text>
</comment>
<keyword evidence="6 9" id="KW-0235">DNA replication</keyword>
<evidence type="ECO:0000256" key="8">
    <source>
        <dbReference type="ARBA" id="ARBA00023163"/>
    </source>
</evidence>
<evidence type="ECO:0000256" key="2">
    <source>
        <dbReference type="ARBA" id="ARBA00022478"/>
    </source>
</evidence>
<keyword evidence="2 9" id="KW-0240">DNA-directed RNA polymerase</keyword>
<dbReference type="PANTHER" id="PTHR10536">
    <property type="entry name" value="DNA PRIMASE SMALL SUBUNIT"/>
    <property type="match status" value="1"/>
</dbReference>
<dbReference type="NCBIfam" id="TIGR00335">
    <property type="entry name" value="primase_sml"/>
    <property type="match status" value="1"/>
</dbReference>
<dbReference type="InterPro" id="IPR014052">
    <property type="entry name" value="DNA_primase_ssu_euk/arc"/>
</dbReference>
<gene>
    <name evidence="10" type="ORF">LAZ67_22001384</name>
</gene>
<sequence>MEESNWNNFDSTELDNLLKIYYRKFFPFKSYYRWLNYGNVNKNYFPNREFSFTMGGDIFIRYLSFSDQEELEKEMVSRCPTKIDIGAVFNSKPKDHRASFKFEAMEKELVFDIDMTDYDDVRTCCQDANICSRCWPLMTVAIKIIDRALREDFGFEHLLWVYSGRRGVHCWVCDETARKLDGNLRSAVAEYLTLVKGGDKKAKKVHLGDKLHPSIQEALDIVNDHFTDLMVKKQGIFDDNNHHKILDLVPEKTKELILHNFESYQDPLKRLGVFRELADTPPDNKTKKVAHHHHTYAESVLQLCYPRLDVNVTKGLNHLLKSPFCVHPKTGVVCVPIDHTDPARFNPFAVPNLKQLCDELDASPDSTPTSLKPYLAIFDKFVHKLETSVKKAASVDISLQRTVFICKITFFII</sequence>
<dbReference type="EMBL" id="CP092884">
    <property type="protein sequence ID" value="UYV82919.1"/>
    <property type="molecule type" value="Genomic_DNA"/>
</dbReference>
<dbReference type="CDD" id="cd04860">
    <property type="entry name" value="AE_Prim_S"/>
    <property type="match status" value="1"/>
</dbReference>
<keyword evidence="3 9" id="KW-0639">Primosome</keyword>
<dbReference type="SUPFAM" id="SSF56747">
    <property type="entry name" value="Prim-pol domain"/>
    <property type="match status" value="1"/>
</dbReference>
<keyword evidence="7" id="KW-0479">Metal-binding</keyword>
<evidence type="ECO:0000256" key="9">
    <source>
        <dbReference type="RuleBase" id="RU003514"/>
    </source>
</evidence>
<keyword evidence="5" id="KW-0548">Nucleotidyltransferase</keyword>
<evidence type="ECO:0000256" key="1">
    <source>
        <dbReference type="ARBA" id="ARBA00009762"/>
    </source>
</evidence>
<dbReference type="Proteomes" id="UP001235939">
    <property type="component" value="Chromosome 22"/>
</dbReference>
<keyword evidence="11" id="KW-1185">Reference proteome</keyword>
<dbReference type="Gene3D" id="3.90.920.10">
    <property type="entry name" value="DNA primase, PRIM domain"/>
    <property type="match status" value="1"/>
</dbReference>
<evidence type="ECO:0000256" key="3">
    <source>
        <dbReference type="ARBA" id="ARBA00022515"/>
    </source>
</evidence>
<protein>
    <recommendedName>
        <fullName evidence="9">DNA primase</fullName>
        <ecNumber evidence="9">2.7.7.-</ecNumber>
    </recommendedName>
</protein>
<evidence type="ECO:0000256" key="5">
    <source>
        <dbReference type="ARBA" id="ARBA00022695"/>
    </source>
</evidence>
<evidence type="ECO:0000256" key="4">
    <source>
        <dbReference type="ARBA" id="ARBA00022679"/>
    </source>
</evidence>
<organism evidence="10 11">
    <name type="scientific">Cordylochernes scorpioides</name>
    <dbReference type="NCBI Taxonomy" id="51811"/>
    <lineage>
        <taxon>Eukaryota</taxon>
        <taxon>Metazoa</taxon>
        <taxon>Ecdysozoa</taxon>
        <taxon>Arthropoda</taxon>
        <taxon>Chelicerata</taxon>
        <taxon>Arachnida</taxon>
        <taxon>Pseudoscorpiones</taxon>
        <taxon>Cheliferoidea</taxon>
        <taxon>Chernetidae</taxon>
        <taxon>Cordylochernes</taxon>
    </lineage>
</organism>
<reference evidence="10 11" key="1">
    <citation type="submission" date="2022-03" db="EMBL/GenBank/DDBJ databases">
        <title>A chromosomal length assembly of Cordylochernes scorpioides.</title>
        <authorList>
            <person name="Zeh D."/>
            <person name="Zeh J."/>
        </authorList>
    </citation>
    <scope>NUCLEOTIDE SEQUENCE [LARGE SCALE GENOMIC DNA]</scope>
    <source>
        <strain evidence="10">IN4F17</strain>
        <tissue evidence="10">Whole Body</tissue>
    </source>
</reference>
<evidence type="ECO:0000313" key="11">
    <source>
        <dbReference type="Proteomes" id="UP001235939"/>
    </source>
</evidence>
<dbReference type="InterPro" id="IPR002755">
    <property type="entry name" value="DNA_primase_S"/>
</dbReference>
<accession>A0ABY6LNY7</accession>
<dbReference type="EC" id="2.7.7.-" evidence="9"/>
<keyword evidence="4 9" id="KW-0808">Transferase</keyword>